<feature type="compositionally biased region" description="Basic and acidic residues" evidence="1">
    <location>
        <begin position="113"/>
        <end position="143"/>
    </location>
</feature>
<evidence type="ECO:0000313" key="2">
    <source>
        <dbReference type="EMBL" id="BCK55196.1"/>
    </source>
</evidence>
<reference evidence="2 3" key="1">
    <citation type="submission" date="2020-08" db="EMBL/GenBank/DDBJ databases">
        <title>Genome Sequencing of Nocardia wallacei strain FMUON74 and assembly.</title>
        <authorList>
            <person name="Toyokawa M."/>
            <person name="Uesaka K."/>
        </authorList>
    </citation>
    <scope>NUCLEOTIDE SEQUENCE [LARGE SCALE GENOMIC DNA]</scope>
    <source>
        <strain evidence="2 3">FMUON74</strain>
    </source>
</reference>
<feature type="compositionally biased region" description="Polar residues" evidence="1">
    <location>
        <begin position="190"/>
        <end position="200"/>
    </location>
</feature>
<sequence length="1223" mass="129610">MAGEHEPPVRSRGEPPRYRERVVDPENPVPVRRGTRRGRDGEWELEAYTPGDPGSADWPADWDEVPLRPIRRRAPGEPGASHAGRETPESRTARAEIRDPGASGDRSAATRRHRDDPDTSSRRPRTAPREVERSGADEIESRTARGKSRTAIERDRPVEDQEARRAEARGSQRGREPRSTRAQTHGPATESASARAVSNGTRRHDAVPATGRVPAPEREVPGTESATRASEPHPPVEEARHPGHGGADSSKTTPGQRDNAHGSDPTNSDPNHPASSNGTEPTRPHPGHGAADSAIEHEGAHPDHGATAPDTGSAEPELDRGVDGRGTESEESRPERGGAGRGAGSGRSGAERGVDGRGTESAGSRPERGGAGRSAKSGRSGAERGVDGGGVGSVRSEVRGSRSAESADGSRAGRAESQRLNMASGASGSERAGARGADGTGAEAGRAGRRAADYDGTDGFVAAPEEVPAGDAPGTARPRGELRSGAGELPGSAVMDNDETGYQLDVGPPPFTDVPADVPSGNGGPRRKPNGAPGADPRSGSGPSRRDERPRGESANRAPSSDRRGGRREPLSGETAARPAQRRAPDEPTVRHRVRGGERGDTGRTDRSRASDRPLREPVAPHPMRAPVPPRFAGPRPAPTGADPRPPRGSSRKGKNARAKKQGPPLLDDSTRARYEAIARERGGLRAAWAAFRIRTDDLRRANAMARYEAIVEDGFERDAQPLTDRGYLGPGGGRMSVVGRPVEYRATTAQVAGLWPWSVGAGAPLIGTPLGSHLHTGAPVCFDPMNWFMRGSFITAPSLFVLGLNGFGKSSLVRRIVLGGVAQGITPLILADVKPDYRKMVEMVGGQVIDLGYGHGVLNPLAAGVLGSIVPRLADVPALQLQVTQELRARQVTLVAGLVELVRGARVRDYEETLISTALRILYREGSGYTPDNPPIMENLADVITAGGQELMLDAGAESSEEYHEATKGLRRSLRALTQGPFGAVFNGQTTTPIDTSAVAVCIDVSHIPQGDKKLKAAVMLSCWADGFASVEAAHVLADAKLGPQRYFQVVMDELWQVLGLGDFMVDRVDELTRLQRGLATSLIMISHTIKDLQSLGSEAAIAKALGFLERARAKIFGALPPEEIKRLDSTVPFTAAEEEMVTGWSAPQALTGEALKPGQARPPAPGTGKFLLKIGEDRRPGIPFHMEFTASERESGIHETNQRFSEFTESTARTGDEGSAA</sequence>
<feature type="compositionally biased region" description="Basic and acidic residues" evidence="1">
    <location>
        <begin position="294"/>
        <end position="304"/>
    </location>
</feature>
<feature type="compositionally biased region" description="Basic and acidic residues" evidence="1">
    <location>
        <begin position="1194"/>
        <end position="1203"/>
    </location>
</feature>
<feature type="compositionally biased region" description="Basic and acidic residues" evidence="1">
    <location>
        <begin position="544"/>
        <end position="571"/>
    </location>
</feature>
<dbReference type="KEGG" id="nwl:NWFMUON74_29680"/>
<dbReference type="SUPFAM" id="SSF52540">
    <property type="entry name" value="P-loop containing nucleoside triphosphate hydrolases"/>
    <property type="match status" value="1"/>
</dbReference>
<feature type="compositionally biased region" description="Basic and acidic residues" evidence="1">
    <location>
        <begin position="1"/>
        <end position="24"/>
    </location>
</feature>
<evidence type="ECO:0008006" key="4">
    <source>
        <dbReference type="Google" id="ProtNLM"/>
    </source>
</evidence>
<protein>
    <recommendedName>
        <fullName evidence="4">Type IV secretory pathway, VirB4 components</fullName>
    </recommendedName>
</protein>
<evidence type="ECO:0000313" key="3">
    <source>
        <dbReference type="Proteomes" id="UP000516173"/>
    </source>
</evidence>
<name>A0A7G1KKU1_9NOCA</name>
<accession>A0A7G1KKU1</accession>
<feature type="compositionally biased region" description="Basic residues" evidence="1">
    <location>
        <begin position="650"/>
        <end position="661"/>
    </location>
</feature>
<feature type="compositionally biased region" description="Basic and acidic residues" evidence="1">
    <location>
        <begin position="83"/>
        <end position="99"/>
    </location>
</feature>
<dbReference type="Gene3D" id="3.40.50.300">
    <property type="entry name" value="P-loop containing nucleotide triphosphate hydrolases"/>
    <property type="match status" value="2"/>
</dbReference>
<organism evidence="2 3">
    <name type="scientific">Nocardia wallacei</name>
    <dbReference type="NCBI Taxonomy" id="480035"/>
    <lineage>
        <taxon>Bacteria</taxon>
        <taxon>Bacillati</taxon>
        <taxon>Actinomycetota</taxon>
        <taxon>Actinomycetes</taxon>
        <taxon>Mycobacteriales</taxon>
        <taxon>Nocardiaceae</taxon>
        <taxon>Nocardia</taxon>
    </lineage>
</organism>
<feature type="compositionally biased region" description="Basic and acidic residues" evidence="1">
    <location>
        <begin position="583"/>
        <end position="616"/>
    </location>
</feature>
<evidence type="ECO:0000256" key="1">
    <source>
        <dbReference type="SAM" id="MobiDB-lite"/>
    </source>
</evidence>
<keyword evidence="3" id="KW-1185">Reference proteome</keyword>
<feature type="compositionally biased region" description="Basic and acidic residues" evidence="1">
    <location>
        <begin position="150"/>
        <end position="179"/>
    </location>
</feature>
<feature type="compositionally biased region" description="Basic and acidic residues" evidence="1">
    <location>
        <begin position="317"/>
        <end position="338"/>
    </location>
</feature>
<feature type="compositionally biased region" description="Polar residues" evidence="1">
    <location>
        <begin position="1204"/>
        <end position="1215"/>
    </location>
</feature>
<dbReference type="InterPro" id="IPR027417">
    <property type="entry name" value="P-loop_NTPase"/>
</dbReference>
<feature type="region of interest" description="Disordered" evidence="1">
    <location>
        <begin position="1"/>
        <end position="668"/>
    </location>
</feature>
<feature type="compositionally biased region" description="Pro residues" evidence="1">
    <location>
        <begin position="620"/>
        <end position="638"/>
    </location>
</feature>
<feature type="compositionally biased region" description="Basic and acidic residues" evidence="1">
    <location>
        <begin position="349"/>
        <end position="358"/>
    </location>
</feature>
<feature type="compositionally biased region" description="Polar residues" evidence="1">
    <location>
        <begin position="264"/>
        <end position="280"/>
    </location>
</feature>
<feature type="compositionally biased region" description="Low complexity" evidence="1">
    <location>
        <begin position="423"/>
        <end position="445"/>
    </location>
</feature>
<gene>
    <name evidence="2" type="ORF">NWFMUON74_29680</name>
</gene>
<feature type="region of interest" description="Disordered" evidence="1">
    <location>
        <begin position="1194"/>
        <end position="1223"/>
    </location>
</feature>
<dbReference type="EMBL" id="AP023396">
    <property type="protein sequence ID" value="BCK55196.1"/>
    <property type="molecule type" value="Genomic_DNA"/>
</dbReference>
<dbReference type="Proteomes" id="UP000516173">
    <property type="component" value="Chromosome"/>
</dbReference>
<dbReference type="AlphaFoldDB" id="A0A7G1KKU1"/>
<proteinExistence type="predicted"/>
<feature type="compositionally biased region" description="Basic and acidic residues" evidence="1">
    <location>
        <begin position="230"/>
        <end position="241"/>
    </location>
</feature>